<dbReference type="Proteomes" id="UP000217289">
    <property type="component" value="Chromosome"/>
</dbReference>
<dbReference type="PROSITE" id="PS50983">
    <property type="entry name" value="FE_B12_PBP"/>
    <property type="match status" value="1"/>
</dbReference>
<feature type="signal peptide" evidence="1">
    <location>
        <begin position="1"/>
        <end position="32"/>
    </location>
</feature>
<dbReference type="PANTHER" id="PTHR30535">
    <property type="entry name" value="VITAMIN B12-BINDING PROTEIN"/>
    <property type="match status" value="1"/>
</dbReference>
<sequence>MALARSGVAVMQKLAMLLPLVSAVLMSSPVRAEPVKGIDGRTVEVAVPKRVVAVNSALVEILFALGKGDTVVGTDVAGTYPPALEKIAKVGHPYHPSVEGIISLTPDVVVASEENMPSATAEQLRSAKLPVLVLENSSKDGVEGLKRRISQLARLYQVPEAGQRMIQDIDTRLGALQKKIAAVKKKPRILFLYAHGPGEAFVYGRDTGVHVLIELAGGQNAADFTTGTKVLTAEGMVQASPDAIILLHRGLKAVGGPEGVLKMPGVALTPAGQQRKIFAVDDTIRWVGPRFPQFADTLFNDLHATPRP</sequence>
<dbReference type="KEGG" id="mbd:MEBOL_001672"/>
<keyword evidence="4" id="KW-1185">Reference proteome</keyword>
<organism evidence="3 4">
    <name type="scientific">Melittangium boletus DSM 14713</name>
    <dbReference type="NCBI Taxonomy" id="1294270"/>
    <lineage>
        <taxon>Bacteria</taxon>
        <taxon>Pseudomonadati</taxon>
        <taxon>Myxococcota</taxon>
        <taxon>Myxococcia</taxon>
        <taxon>Myxococcales</taxon>
        <taxon>Cystobacterineae</taxon>
        <taxon>Archangiaceae</taxon>
        <taxon>Melittangium</taxon>
    </lineage>
</organism>
<accession>A0A250IB88</accession>
<dbReference type="PANTHER" id="PTHR30535:SF4">
    <property type="entry name" value="HEMIN-BINDING PERIPLASMIC PROTEIN HMUT"/>
    <property type="match status" value="1"/>
</dbReference>
<feature type="chain" id="PRO_5012490519" evidence="1">
    <location>
        <begin position="33"/>
        <end position="308"/>
    </location>
</feature>
<dbReference type="AlphaFoldDB" id="A0A250IB88"/>
<evidence type="ECO:0000313" key="4">
    <source>
        <dbReference type="Proteomes" id="UP000217289"/>
    </source>
</evidence>
<protein>
    <submittedName>
        <fullName evidence="3">Periplasmic-binding protein</fullName>
    </submittedName>
</protein>
<proteinExistence type="predicted"/>
<dbReference type="SUPFAM" id="SSF53807">
    <property type="entry name" value="Helical backbone' metal receptor"/>
    <property type="match status" value="1"/>
</dbReference>
<dbReference type="EMBL" id="CP022163">
    <property type="protein sequence ID" value="ATB28226.1"/>
    <property type="molecule type" value="Genomic_DNA"/>
</dbReference>
<gene>
    <name evidence="3" type="ORF">MEBOL_001672</name>
</gene>
<evidence type="ECO:0000313" key="3">
    <source>
        <dbReference type="EMBL" id="ATB28226.1"/>
    </source>
</evidence>
<dbReference type="RefSeq" id="WP_245919560.1">
    <property type="nucleotide sequence ID" value="NZ_CP022163.1"/>
</dbReference>
<dbReference type="InterPro" id="IPR002491">
    <property type="entry name" value="ABC_transptr_periplasmic_BD"/>
</dbReference>
<feature type="domain" description="Fe/B12 periplasmic-binding" evidence="2">
    <location>
        <begin position="50"/>
        <end position="308"/>
    </location>
</feature>
<evidence type="ECO:0000259" key="2">
    <source>
        <dbReference type="PROSITE" id="PS50983"/>
    </source>
</evidence>
<name>A0A250IB88_9BACT</name>
<evidence type="ECO:0000256" key="1">
    <source>
        <dbReference type="SAM" id="SignalP"/>
    </source>
</evidence>
<reference evidence="3 4" key="1">
    <citation type="submission" date="2017-06" db="EMBL/GenBank/DDBJ databases">
        <authorList>
            <person name="Kim H.J."/>
            <person name="Triplett B.A."/>
        </authorList>
    </citation>
    <scope>NUCLEOTIDE SEQUENCE [LARGE SCALE GENOMIC DNA]</scope>
    <source>
        <strain evidence="3 4">DSM 14713</strain>
    </source>
</reference>
<dbReference type="Gene3D" id="3.40.50.1980">
    <property type="entry name" value="Nitrogenase molybdenum iron protein domain"/>
    <property type="match status" value="2"/>
</dbReference>
<dbReference type="Pfam" id="PF01497">
    <property type="entry name" value="Peripla_BP_2"/>
    <property type="match status" value="1"/>
</dbReference>
<keyword evidence="1" id="KW-0732">Signal</keyword>
<dbReference type="InterPro" id="IPR050902">
    <property type="entry name" value="ABC_Transporter_SBP"/>
</dbReference>